<name>A0A158IAQ7_9BURK</name>
<dbReference type="OrthoDB" id="5243930at2"/>
<proteinExistence type="predicted"/>
<evidence type="ECO:0000313" key="2">
    <source>
        <dbReference type="Proteomes" id="UP000054683"/>
    </source>
</evidence>
<gene>
    <name evidence="1" type="ORF">AWB69_05625</name>
</gene>
<dbReference type="InterPro" id="IPR014845">
    <property type="entry name" value="GYD/TTHA1554"/>
</dbReference>
<dbReference type="Proteomes" id="UP000054683">
    <property type="component" value="Unassembled WGS sequence"/>
</dbReference>
<dbReference type="EMBL" id="FCOK02000045">
    <property type="protein sequence ID" value="SAL53473.1"/>
    <property type="molecule type" value="Genomic_DNA"/>
</dbReference>
<dbReference type="RefSeq" id="WP_062089969.1">
    <property type="nucleotide sequence ID" value="NZ_FCOK02000045.1"/>
</dbReference>
<evidence type="ECO:0000313" key="1">
    <source>
        <dbReference type="EMBL" id="SAL53473.1"/>
    </source>
</evidence>
<dbReference type="AlphaFoldDB" id="A0A158IAQ7"/>
<protein>
    <submittedName>
        <fullName evidence="1">GYD domain protein</fullName>
    </submittedName>
</protein>
<sequence length="97" mass="10606">MTTYVVLSQFTDQGIRTIKNSPQRAGQVAEMAKGFGCEMKEIYWTMGQYDIVSIVEAPDDQSLAAFGFALGSAGNVRTQTLRAFTKDEIGPIIGRLP</sequence>
<organism evidence="1 2">
    <name type="scientific">Caballeronia udeis</name>
    <dbReference type="NCBI Taxonomy" id="1232866"/>
    <lineage>
        <taxon>Bacteria</taxon>
        <taxon>Pseudomonadati</taxon>
        <taxon>Pseudomonadota</taxon>
        <taxon>Betaproteobacteria</taxon>
        <taxon>Burkholderiales</taxon>
        <taxon>Burkholderiaceae</taxon>
        <taxon>Caballeronia</taxon>
    </lineage>
</organism>
<accession>A0A158IAQ7</accession>
<reference evidence="1 2" key="1">
    <citation type="submission" date="2016-01" db="EMBL/GenBank/DDBJ databases">
        <authorList>
            <person name="Oliw E.H."/>
        </authorList>
    </citation>
    <scope>NUCLEOTIDE SEQUENCE [LARGE SCALE GENOMIC DNA]</scope>
    <source>
        <strain evidence="1">LMG 27134</strain>
    </source>
</reference>
<dbReference type="Pfam" id="PF08734">
    <property type="entry name" value="GYD"/>
    <property type="match status" value="1"/>
</dbReference>